<evidence type="ECO:0000313" key="5">
    <source>
        <dbReference type="EMBL" id="KUG22242.1"/>
    </source>
</evidence>
<reference evidence="5" key="1">
    <citation type="journal article" date="2015" name="Proc. Natl. Acad. Sci. U.S.A.">
        <title>Networks of energetic and metabolic interactions define dynamics in microbial communities.</title>
        <authorList>
            <person name="Embree M."/>
            <person name="Liu J.K."/>
            <person name="Al-Bassam M.M."/>
            <person name="Zengler K."/>
        </authorList>
    </citation>
    <scope>NUCLEOTIDE SEQUENCE</scope>
</reference>
<proteinExistence type="inferred from homology"/>
<dbReference type="GO" id="GO:0051536">
    <property type="term" value="F:iron-sulfur cluster binding"/>
    <property type="evidence" value="ECO:0007669"/>
    <property type="project" value="UniProtKB-KW"/>
</dbReference>
<keyword evidence="4" id="KW-0411">Iron-sulfur</keyword>
<dbReference type="Gene3D" id="3.40.50.11890">
    <property type="match status" value="1"/>
</dbReference>
<gene>
    <name evidence="5" type="ORF">ASZ90_007974</name>
</gene>
<dbReference type="EMBL" id="LNQE01000977">
    <property type="protein sequence ID" value="KUG22242.1"/>
    <property type="molecule type" value="Genomic_DNA"/>
</dbReference>
<dbReference type="GO" id="GO:0018522">
    <property type="term" value="F:benzoyl-CoA reductase activity"/>
    <property type="evidence" value="ECO:0007669"/>
    <property type="project" value="UniProtKB-EC"/>
</dbReference>
<dbReference type="Pfam" id="PF06050">
    <property type="entry name" value="HGD-D"/>
    <property type="match status" value="1"/>
</dbReference>
<keyword evidence="5" id="KW-0560">Oxidoreductase</keyword>
<dbReference type="EC" id="1.3.7.8" evidence="5"/>
<dbReference type="PANTHER" id="PTHR30548:SF5">
    <property type="entry name" value="SUBUNIT OF OXYGEN-SENSITIVE 2-HYDROXYISOCAPROYL-COA DEHYDRATASE"/>
    <property type="match status" value="1"/>
</dbReference>
<keyword evidence="2" id="KW-0479">Metal-binding</keyword>
<comment type="similarity">
    <text evidence="1">Belongs to the FldB/FldC dehydratase alpha/beta subunit family.</text>
</comment>
<dbReference type="InterPro" id="IPR010327">
    <property type="entry name" value="FldB/FldC_alpha/beta"/>
</dbReference>
<sequence length="345" mass="40184">MKKFAYYDTGHEFPEEIVMAAGFTPHKILGDVHVSTDPADRYVQNYICPFSRSCLTDGMAHSQEWTGIAFCHGCDTTNNQYDIWKYHVKTDFLYWINTPAKNDKISRKFHSHELRRFKEHLEKKYDVKITDDKLKEAIKKSNKIKSLMRQLAALRSVKDITNEEYFLAARKCVQMDRDELIKDLENTLEDWKGRAAFPKNMVPVLVTGSDITYPEAMQIFESAGLRVVRDDLSLGERYFAKTIPEEGDPIEALTTYNSLIPQPPTKIPFHVRLDYLRQCLKETKVAGIVLQRLMFCEPNGLDFPFLVRELKKDGHKLIVIEREYTPTIDQQFVSRLESFRELITQ</sequence>
<evidence type="ECO:0000256" key="3">
    <source>
        <dbReference type="ARBA" id="ARBA00023004"/>
    </source>
</evidence>
<organism evidence="5">
    <name type="scientific">hydrocarbon metagenome</name>
    <dbReference type="NCBI Taxonomy" id="938273"/>
    <lineage>
        <taxon>unclassified sequences</taxon>
        <taxon>metagenomes</taxon>
        <taxon>ecological metagenomes</taxon>
    </lineage>
</organism>
<evidence type="ECO:0000256" key="1">
    <source>
        <dbReference type="ARBA" id="ARBA00005806"/>
    </source>
</evidence>
<comment type="caution">
    <text evidence="5">The sequence shown here is derived from an EMBL/GenBank/DDBJ whole genome shotgun (WGS) entry which is preliminary data.</text>
</comment>
<dbReference type="AlphaFoldDB" id="A0A0W8FNF1"/>
<protein>
    <submittedName>
        <fullName evidence="5">Benzoyl-coa reductase subunit badd</fullName>
        <ecNumber evidence="5">1.3.7.8</ecNumber>
    </submittedName>
</protein>
<evidence type="ECO:0000256" key="4">
    <source>
        <dbReference type="ARBA" id="ARBA00023014"/>
    </source>
</evidence>
<name>A0A0W8FNF1_9ZZZZ</name>
<dbReference type="GO" id="GO:0046872">
    <property type="term" value="F:metal ion binding"/>
    <property type="evidence" value="ECO:0007669"/>
    <property type="project" value="UniProtKB-KW"/>
</dbReference>
<keyword evidence="3" id="KW-0408">Iron</keyword>
<evidence type="ECO:0000256" key="2">
    <source>
        <dbReference type="ARBA" id="ARBA00022723"/>
    </source>
</evidence>
<dbReference type="PANTHER" id="PTHR30548">
    <property type="entry name" value="2-HYDROXYGLUTARYL-COA DEHYDRATASE, D-COMPONENT-RELATED"/>
    <property type="match status" value="1"/>
</dbReference>
<dbReference type="Gene3D" id="1.20.1270.370">
    <property type="match status" value="1"/>
</dbReference>
<dbReference type="Gene3D" id="3.40.50.11900">
    <property type="match status" value="1"/>
</dbReference>
<accession>A0A0W8FNF1</accession>